<evidence type="ECO:0000313" key="1">
    <source>
        <dbReference type="EMBL" id="MDP2566420.1"/>
    </source>
</evidence>
<comment type="caution">
    <text evidence="1">The sequence shown here is derived from an EMBL/GenBank/DDBJ whole genome shotgun (WGS) entry which is preliminary data.</text>
</comment>
<dbReference type="Proteomes" id="UP001177212">
    <property type="component" value="Unassembled WGS sequence"/>
</dbReference>
<name>A0ABT9FII6_9GAMM</name>
<sequence>MKPSELAAFKKLEDKLIVYRAQSLDEEDRLAYTLSIKQAAAFSILKETNEITSYEVKKEDLLCLFLRREEDEIIILDPSKAVKLKTLPLSMVKI</sequence>
<keyword evidence="2" id="KW-1185">Reference proteome</keyword>
<gene>
    <name evidence="1" type="ORF">Q8W34_17370</name>
</gene>
<organism evidence="1 2">
    <name type="scientific">Pseudoalteromonas marina</name>
    <dbReference type="NCBI Taxonomy" id="267375"/>
    <lineage>
        <taxon>Bacteria</taxon>
        <taxon>Pseudomonadati</taxon>
        <taxon>Pseudomonadota</taxon>
        <taxon>Gammaproteobacteria</taxon>
        <taxon>Alteromonadales</taxon>
        <taxon>Pseudoalteromonadaceae</taxon>
        <taxon>Pseudoalteromonas</taxon>
    </lineage>
</organism>
<evidence type="ECO:0000313" key="2">
    <source>
        <dbReference type="Proteomes" id="UP001177212"/>
    </source>
</evidence>
<protein>
    <submittedName>
        <fullName evidence="1">Uncharacterized protein</fullName>
    </submittedName>
</protein>
<reference evidence="1" key="1">
    <citation type="submission" date="2023-07" db="EMBL/GenBank/DDBJ databases">
        <title>Genome content predicts the carbon catabolic preferences of heterotrophic bacteria.</title>
        <authorList>
            <person name="Gralka M."/>
        </authorList>
    </citation>
    <scope>NUCLEOTIDE SEQUENCE</scope>
    <source>
        <strain evidence="1">4G09</strain>
    </source>
</reference>
<accession>A0ABT9FII6</accession>
<dbReference type="EMBL" id="JAUYVT010000020">
    <property type="protein sequence ID" value="MDP2566420.1"/>
    <property type="molecule type" value="Genomic_DNA"/>
</dbReference>
<dbReference type="RefSeq" id="WP_305473041.1">
    <property type="nucleotide sequence ID" value="NZ_JAUYVT010000020.1"/>
</dbReference>
<proteinExistence type="predicted"/>